<dbReference type="AlphaFoldDB" id="A0AAV4EU17"/>
<gene>
    <name evidence="2" type="ORF">ElyMa_003620600</name>
</gene>
<organism evidence="2 3">
    <name type="scientific">Elysia marginata</name>
    <dbReference type="NCBI Taxonomy" id="1093978"/>
    <lineage>
        <taxon>Eukaryota</taxon>
        <taxon>Metazoa</taxon>
        <taxon>Spiralia</taxon>
        <taxon>Lophotrochozoa</taxon>
        <taxon>Mollusca</taxon>
        <taxon>Gastropoda</taxon>
        <taxon>Heterobranchia</taxon>
        <taxon>Euthyneura</taxon>
        <taxon>Panpulmonata</taxon>
        <taxon>Sacoglossa</taxon>
        <taxon>Placobranchoidea</taxon>
        <taxon>Plakobranchidae</taxon>
        <taxon>Elysia</taxon>
    </lineage>
</organism>
<feature type="region of interest" description="Disordered" evidence="1">
    <location>
        <begin position="1"/>
        <end position="20"/>
    </location>
</feature>
<dbReference type="Proteomes" id="UP000762676">
    <property type="component" value="Unassembled WGS sequence"/>
</dbReference>
<keyword evidence="3" id="KW-1185">Reference proteome</keyword>
<proteinExistence type="predicted"/>
<name>A0AAV4EU17_9GAST</name>
<sequence length="98" mass="11065">MAWSGIEPATSKSRVRRADHCKSWQNKVPDTEVLKQANLPSITTIVQTAYQRWTGHKARLRSVSISYLMAAYQSSSFVESYVRANGKFEVTENALKTV</sequence>
<dbReference type="EMBL" id="BMAT01007427">
    <property type="protein sequence ID" value="GFR64016.1"/>
    <property type="molecule type" value="Genomic_DNA"/>
</dbReference>
<reference evidence="2 3" key="1">
    <citation type="journal article" date="2021" name="Elife">
        <title>Chloroplast acquisition without the gene transfer in kleptoplastic sea slugs, Plakobranchus ocellatus.</title>
        <authorList>
            <person name="Maeda T."/>
            <person name="Takahashi S."/>
            <person name="Yoshida T."/>
            <person name="Shimamura S."/>
            <person name="Takaki Y."/>
            <person name="Nagai Y."/>
            <person name="Toyoda A."/>
            <person name="Suzuki Y."/>
            <person name="Arimoto A."/>
            <person name="Ishii H."/>
            <person name="Satoh N."/>
            <person name="Nishiyama T."/>
            <person name="Hasebe M."/>
            <person name="Maruyama T."/>
            <person name="Minagawa J."/>
            <person name="Obokata J."/>
            <person name="Shigenobu S."/>
        </authorList>
    </citation>
    <scope>NUCLEOTIDE SEQUENCE [LARGE SCALE GENOMIC DNA]</scope>
</reference>
<evidence type="ECO:0000256" key="1">
    <source>
        <dbReference type="SAM" id="MobiDB-lite"/>
    </source>
</evidence>
<evidence type="ECO:0000313" key="2">
    <source>
        <dbReference type="EMBL" id="GFR64016.1"/>
    </source>
</evidence>
<protein>
    <submittedName>
        <fullName evidence="2">Uncharacterized protein</fullName>
    </submittedName>
</protein>
<evidence type="ECO:0000313" key="3">
    <source>
        <dbReference type="Proteomes" id="UP000762676"/>
    </source>
</evidence>
<comment type="caution">
    <text evidence="2">The sequence shown here is derived from an EMBL/GenBank/DDBJ whole genome shotgun (WGS) entry which is preliminary data.</text>
</comment>
<accession>A0AAV4EU17</accession>